<dbReference type="InterPro" id="IPR058913">
    <property type="entry name" value="Integrase_dom_put"/>
</dbReference>
<dbReference type="GO" id="GO:0004842">
    <property type="term" value="F:ubiquitin-protein transferase activity"/>
    <property type="evidence" value="ECO:0007669"/>
    <property type="project" value="InterPro"/>
</dbReference>
<dbReference type="InterPro" id="IPR012337">
    <property type="entry name" value="RNaseH-like_sf"/>
</dbReference>
<keyword evidence="2 3" id="KW-0833">Ubl conjugation pathway</keyword>
<dbReference type="InterPro" id="IPR035983">
    <property type="entry name" value="Hect_E3_ubiquitin_ligase"/>
</dbReference>
<evidence type="ECO:0000256" key="3">
    <source>
        <dbReference type="PROSITE-ProRule" id="PRU00104"/>
    </source>
</evidence>
<accession>A0A5A9MWW6</accession>
<feature type="region of interest" description="Disordered" evidence="4">
    <location>
        <begin position="661"/>
        <end position="693"/>
    </location>
</feature>
<proteinExistence type="predicted"/>
<dbReference type="InterPro" id="IPR036397">
    <property type="entry name" value="RNaseH_sf"/>
</dbReference>
<protein>
    <recommendedName>
        <fullName evidence="5">HECT domain-containing protein</fullName>
    </recommendedName>
</protein>
<dbReference type="SUPFAM" id="SSF56204">
    <property type="entry name" value="Hect, E3 ligase catalytic domain"/>
    <property type="match status" value="1"/>
</dbReference>
<dbReference type="Gene3D" id="3.30.420.10">
    <property type="entry name" value="Ribonuclease H-like superfamily/Ribonuclease H"/>
    <property type="match status" value="1"/>
</dbReference>
<keyword evidence="1" id="KW-0808">Transferase</keyword>
<dbReference type="PANTHER" id="PTHR46791:SF11">
    <property type="entry name" value="INTEGRASE CATALYTIC DOMAIN-CONTAINING PROTEIN"/>
    <property type="match status" value="1"/>
</dbReference>
<feature type="domain" description="HECT" evidence="5">
    <location>
        <begin position="872"/>
        <end position="944"/>
    </location>
</feature>
<dbReference type="AlphaFoldDB" id="A0A5A9MWW6"/>
<sequence>MRVDVRVDMRVENARRVDVHVNMRVENANILSYTPFKRLTAFKHRFDMFLRRPVEVSVELIQHISEQLNSISSRLLQRPQESEADCLYYRLESVVRVLRRLAAVVSLPREDEIFNVLYSSLEHLSQADLCVNFAERGPTMTVGKEQVQFLLEQHFKVHDIARMYGVSYSSIRRWMKRYKLSVRQTYSDISSEDFKSIINNFIGQCPNSGYRIVVGHLRSLGIRWRIVVHGGIDGYSRKIMYLKANSNNKAASVLDCFLEAVHEHGLPHRVRSDKGGENMGVARFMLEHPERGPATSQEKVFITRELSGCGAMCGVICNYYSAFRHLEELSLLDPDQDLHLICLHYIMLPRLNHHLQMFTRTWDNHSLSTEGNMSPSQLWLAGHVMNSQLFLHTEDHRTLGIDWDAPVAVPDPVQEVILPEPPLALQDIINSHLSLTIDPLMQFHTISGSSKADTDGQSFAGPFGCMYLFASNIKYFYLKDRNMQNVSCPLNPHTTSVTTALSFPTTQQPISSNPSSVSSVTNPLTSSLISPPVHISSASVSGISQIQPASLLQATTSVHHRSASGLNLRAGSALSRLFQPPDVKQNYCTDHTPMESMLHFMKMDTFIVKQESLELSEDCDSSTSSVIEVTSEGTDENCLDSLEGDVDEDNIISPVVEFTSEGMSVDGPDNLEENVDEDSINAPAPNSPQVQRDHRQLISAEDFFVNSTLADSDDEDIRLASPVRRFSGNLQKCNTEADFNEIKSNLGDWISECGVPSIFSSTFQDVTSVFTQILKHYIYHRVASMVQQFKAGMNSCNLFWEKVATDWHEFLPIFTHTSVRLSRTVFRELFYVKWSAEGSNRREKEEDTMYQWECLLMSIQEGETTDITFEELLTFATGADAIPPLDFPHKCSIEFYDQEEGSCRLPFSSTCALVLYLPRGIAQEDELRDLLTFALKGSLGFGKV</sequence>
<dbReference type="PANTHER" id="PTHR46791">
    <property type="entry name" value="EXPRESSED PROTEIN"/>
    <property type="match status" value="1"/>
</dbReference>
<evidence type="ECO:0000256" key="4">
    <source>
        <dbReference type="SAM" id="MobiDB-lite"/>
    </source>
</evidence>
<dbReference type="Gene3D" id="3.30.2410.10">
    <property type="entry name" value="Hect, E3 ligase catalytic domain"/>
    <property type="match status" value="1"/>
</dbReference>
<organism evidence="6 7">
    <name type="scientific">Triplophysa tibetana</name>
    <dbReference type="NCBI Taxonomy" id="1572043"/>
    <lineage>
        <taxon>Eukaryota</taxon>
        <taxon>Metazoa</taxon>
        <taxon>Chordata</taxon>
        <taxon>Craniata</taxon>
        <taxon>Vertebrata</taxon>
        <taxon>Euteleostomi</taxon>
        <taxon>Actinopterygii</taxon>
        <taxon>Neopterygii</taxon>
        <taxon>Teleostei</taxon>
        <taxon>Ostariophysi</taxon>
        <taxon>Cypriniformes</taxon>
        <taxon>Nemacheilidae</taxon>
        <taxon>Triplophysa</taxon>
    </lineage>
</organism>
<name>A0A5A9MWW6_9TELE</name>
<dbReference type="EMBL" id="SOYY01000025">
    <property type="protein sequence ID" value="KAA0701576.1"/>
    <property type="molecule type" value="Genomic_DNA"/>
</dbReference>
<dbReference type="InterPro" id="IPR000569">
    <property type="entry name" value="HECT_dom"/>
</dbReference>
<reference evidence="6 7" key="1">
    <citation type="journal article" date="2019" name="Mol. Ecol. Resour.">
        <title>Chromosome-level genome assembly of Triplophysa tibetana, a fish adapted to the harsh high-altitude environment of the Tibetan Plateau.</title>
        <authorList>
            <person name="Yang X."/>
            <person name="Liu H."/>
            <person name="Ma Z."/>
            <person name="Zou Y."/>
            <person name="Zou M."/>
            <person name="Mao Y."/>
            <person name="Li X."/>
            <person name="Wang H."/>
            <person name="Chen T."/>
            <person name="Wang W."/>
            <person name="Yang R."/>
        </authorList>
    </citation>
    <scope>NUCLEOTIDE SEQUENCE [LARGE SCALE GENOMIC DNA]</scope>
    <source>
        <strain evidence="6">TTIB1903HZAU</strain>
        <tissue evidence="6">Muscle</tissue>
    </source>
</reference>
<evidence type="ECO:0000259" key="5">
    <source>
        <dbReference type="PROSITE" id="PS50237"/>
    </source>
</evidence>
<keyword evidence="7" id="KW-1185">Reference proteome</keyword>
<evidence type="ECO:0000313" key="6">
    <source>
        <dbReference type="EMBL" id="KAA0701576.1"/>
    </source>
</evidence>
<dbReference type="Pfam" id="PF24764">
    <property type="entry name" value="rva_4"/>
    <property type="match status" value="1"/>
</dbReference>
<comment type="caution">
    <text evidence="6">The sequence shown here is derived from an EMBL/GenBank/DDBJ whole genome shotgun (WGS) entry which is preliminary data.</text>
</comment>
<gene>
    <name evidence="6" type="ORF">E1301_Tti022768</name>
</gene>
<dbReference type="Pfam" id="PF13384">
    <property type="entry name" value="HTH_23"/>
    <property type="match status" value="1"/>
</dbReference>
<dbReference type="Pfam" id="PF00632">
    <property type="entry name" value="HECT"/>
    <property type="match status" value="1"/>
</dbReference>
<dbReference type="GO" id="GO:0003676">
    <property type="term" value="F:nucleic acid binding"/>
    <property type="evidence" value="ECO:0007669"/>
    <property type="project" value="InterPro"/>
</dbReference>
<evidence type="ECO:0000256" key="1">
    <source>
        <dbReference type="ARBA" id="ARBA00022679"/>
    </source>
</evidence>
<dbReference type="PROSITE" id="PS50237">
    <property type="entry name" value="HECT"/>
    <property type="match status" value="1"/>
</dbReference>
<feature type="compositionally biased region" description="Acidic residues" evidence="4">
    <location>
        <begin position="669"/>
        <end position="679"/>
    </location>
</feature>
<evidence type="ECO:0000313" key="7">
    <source>
        <dbReference type="Proteomes" id="UP000324632"/>
    </source>
</evidence>
<dbReference type="Proteomes" id="UP000324632">
    <property type="component" value="Chromosome 25"/>
</dbReference>
<evidence type="ECO:0000256" key="2">
    <source>
        <dbReference type="ARBA" id="ARBA00022786"/>
    </source>
</evidence>
<dbReference type="SUPFAM" id="SSF53098">
    <property type="entry name" value="Ribonuclease H-like"/>
    <property type="match status" value="1"/>
</dbReference>
<feature type="active site" description="Glycyl thioester intermediate" evidence="3">
    <location>
        <position position="911"/>
    </location>
</feature>